<organism evidence="2 3">
    <name type="scientific">Plectus sambesii</name>
    <dbReference type="NCBI Taxonomy" id="2011161"/>
    <lineage>
        <taxon>Eukaryota</taxon>
        <taxon>Metazoa</taxon>
        <taxon>Ecdysozoa</taxon>
        <taxon>Nematoda</taxon>
        <taxon>Chromadorea</taxon>
        <taxon>Plectida</taxon>
        <taxon>Plectina</taxon>
        <taxon>Plectoidea</taxon>
        <taxon>Plectidae</taxon>
        <taxon>Plectus</taxon>
    </lineage>
</organism>
<evidence type="ECO:0000256" key="1">
    <source>
        <dbReference type="SAM" id="MobiDB-lite"/>
    </source>
</evidence>
<protein>
    <submittedName>
        <fullName evidence="3">Uncharacterized protein</fullName>
    </submittedName>
</protein>
<evidence type="ECO:0000313" key="3">
    <source>
        <dbReference type="WBParaSite" id="PSAMB.scaffold4020size15975.g23210.t1"/>
    </source>
</evidence>
<keyword evidence="2" id="KW-1185">Reference proteome</keyword>
<proteinExistence type="predicted"/>
<name>A0A914WGC2_9BILA</name>
<dbReference type="AlphaFoldDB" id="A0A914WGC2"/>
<evidence type="ECO:0000313" key="2">
    <source>
        <dbReference type="Proteomes" id="UP000887566"/>
    </source>
</evidence>
<dbReference type="Proteomes" id="UP000887566">
    <property type="component" value="Unplaced"/>
</dbReference>
<sequence>MRVVLTSVGGRGQFARARMTTESVRGVDEFSRAGRRGAKKSFPSTDHLRWRDRSTAGAPKSATAPACSPRKSPFRSCPRFSQHRPVPPSTPPTERVRPSVERMLFLGRVPGAVFDRPVTGEHASLSSRLPWTASVATVLDARRIASRRGQLCHRRPYKSAALRRARK</sequence>
<accession>A0A914WGC2</accession>
<dbReference type="WBParaSite" id="PSAMB.scaffold4020size15975.g23210.t1">
    <property type="protein sequence ID" value="PSAMB.scaffold4020size15975.g23210.t1"/>
    <property type="gene ID" value="PSAMB.scaffold4020size15975.g23210"/>
</dbReference>
<reference evidence="3" key="1">
    <citation type="submission" date="2022-11" db="UniProtKB">
        <authorList>
            <consortium name="WormBaseParasite"/>
        </authorList>
    </citation>
    <scope>IDENTIFICATION</scope>
</reference>
<feature type="region of interest" description="Disordered" evidence="1">
    <location>
        <begin position="30"/>
        <end position="98"/>
    </location>
</feature>